<evidence type="ECO:0000313" key="2">
    <source>
        <dbReference type="EMBL" id="CAB4970621.1"/>
    </source>
</evidence>
<reference evidence="2" key="1">
    <citation type="submission" date="2020-05" db="EMBL/GenBank/DDBJ databases">
        <authorList>
            <person name="Chiriac C."/>
            <person name="Salcher M."/>
            <person name="Ghai R."/>
            <person name="Kavagutti S V."/>
        </authorList>
    </citation>
    <scope>NUCLEOTIDE SEQUENCE</scope>
</reference>
<sequence>MEAAVAVLVLLLWILPIVASTIVGDEKGRGLMGFTFGLFFGIFGLIAIAAMEPSVAEQSRRDNALAKSIAEAVANQKGMGGDSLRLCPSCFLQIHRQARACPHCGREVLRYVNPTAADGDEGLMIGVTVEGCGEVAVDDGDLLMVVQPGWVTLSVCGDGCGDFKHELVLSSKNAHEMLNAFRGAAMEQGPSRVLTSQGARVLIEQLPGEPDEEPAVMVDWTREFLSGGAQKSHAKGGDAPSATHKCIVVTGVIAARCSEVSIFENALATCADMSSLWQGGQIAKAEVRNALSAIGAVE</sequence>
<keyword evidence="1" id="KW-1133">Transmembrane helix</keyword>
<proteinExistence type="predicted"/>
<organism evidence="2">
    <name type="scientific">freshwater metagenome</name>
    <dbReference type="NCBI Taxonomy" id="449393"/>
    <lineage>
        <taxon>unclassified sequences</taxon>
        <taxon>metagenomes</taxon>
        <taxon>ecological metagenomes</taxon>
    </lineage>
</organism>
<keyword evidence="1" id="KW-0472">Membrane</keyword>
<protein>
    <submittedName>
        <fullName evidence="2">Unannotated protein</fullName>
    </submittedName>
</protein>
<gene>
    <name evidence="2" type="ORF">UFOPK3772_03349</name>
</gene>
<name>A0A6J7LQD1_9ZZZZ</name>
<keyword evidence="1" id="KW-0812">Transmembrane</keyword>
<dbReference type="AlphaFoldDB" id="A0A6J7LQD1"/>
<accession>A0A6J7LQD1</accession>
<dbReference type="EMBL" id="CAFBNE010000191">
    <property type="protein sequence ID" value="CAB4970621.1"/>
    <property type="molecule type" value="Genomic_DNA"/>
</dbReference>
<feature type="transmembrane region" description="Helical" evidence="1">
    <location>
        <begin position="30"/>
        <end position="51"/>
    </location>
</feature>
<evidence type="ECO:0000256" key="1">
    <source>
        <dbReference type="SAM" id="Phobius"/>
    </source>
</evidence>